<evidence type="ECO:0000313" key="1">
    <source>
        <dbReference type="EMBL" id="GAF89918.1"/>
    </source>
</evidence>
<sequence>NVPNLGDEKYVKALNKYESDLGIAILQKGLAVKLLDKEGNEITNPDKKISMLKGMGMSGPQFTQVVQDIRCMTEWTEEEYVNYFGGN</sequence>
<name>X0T8U2_9ZZZZ</name>
<dbReference type="AlphaFoldDB" id="X0T8U2"/>
<gene>
    <name evidence="1" type="ORF">S01H1_22564</name>
</gene>
<comment type="caution">
    <text evidence="1">The sequence shown here is derived from an EMBL/GenBank/DDBJ whole genome shotgun (WGS) entry which is preliminary data.</text>
</comment>
<accession>X0T8U2</accession>
<reference evidence="1" key="1">
    <citation type="journal article" date="2014" name="Front. Microbiol.">
        <title>High frequency of phylogenetically diverse reductive dehalogenase-homologous genes in deep subseafloor sedimentary metagenomes.</title>
        <authorList>
            <person name="Kawai M."/>
            <person name="Futagami T."/>
            <person name="Toyoda A."/>
            <person name="Takaki Y."/>
            <person name="Nishi S."/>
            <person name="Hori S."/>
            <person name="Arai W."/>
            <person name="Tsubouchi T."/>
            <person name="Morono Y."/>
            <person name="Uchiyama I."/>
            <person name="Ito T."/>
            <person name="Fujiyama A."/>
            <person name="Inagaki F."/>
            <person name="Takami H."/>
        </authorList>
    </citation>
    <scope>NUCLEOTIDE SEQUENCE</scope>
    <source>
        <strain evidence="1">Expedition CK06-06</strain>
    </source>
</reference>
<organism evidence="1">
    <name type="scientific">marine sediment metagenome</name>
    <dbReference type="NCBI Taxonomy" id="412755"/>
    <lineage>
        <taxon>unclassified sequences</taxon>
        <taxon>metagenomes</taxon>
        <taxon>ecological metagenomes</taxon>
    </lineage>
</organism>
<dbReference type="EMBL" id="BARS01012763">
    <property type="protein sequence ID" value="GAF89918.1"/>
    <property type="molecule type" value="Genomic_DNA"/>
</dbReference>
<feature type="non-terminal residue" evidence="1">
    <location>
        <position position="1"/>
    </location>
</feature>
<proteinExistence type="predicted"/>
<protein>
    <submittedName>
        <fullName evidence="1">Uncharacterized protein</fullName>
    </submittedName>
</protein>